<feature type="transmembrane region" description="Helical" evidence="6">
    <location>
        <begin position="115"/>
        <end position="136"/>
    </location>
</feature>
<dbReference type="EMBL" id="JAARWN010000010">
    <property type="protein sequence ID" value="MBC1936812.1"/>
    <property type="molecule type" value="Genomic_DNA"/>
</dbReference>
<feature type="transmembrane region" description="Helical" evidence="6">
    <location>
        <begin position="357"/>
        <end position="374"/>
    </location>
</feature>
<feature type="transmembrane region" description="Helical" evidence="6">
    <location>
        <begin position="208"/>
        <end position="231"/>
    </location>
</feature>
<dbReference type="PANTHER" id="PTHR30250">
    <property type="entry name" value="PST FAMILY PREDICTED COLANIC ACID TRANSPORTER"/>
    <property type="match status" value="1"/>
</dbReference>
<gene>
    <name evidence="7" type="ORF">HCA69_10570</name>
</gene>
<keyword evidence="5 6" id="KW-0472">Membrane</keyword>
<comment type="subcellular location">
    <subcellularLocation>
        <location evidence="1">Cell membrane</location>
        <topology evidence="1">Multi-pass membrane protein</topology>
    </subcellularLocation>
</comment>
<evidence type="ECO:0000256" key="5">
    <source>
        <dbReference type="ARBA" id="ARBA00023136"/>
    </source>
</evidence>
<evidence type="ECO:0000313" key="7">
    <source>
        <dbReference type="EMBL" id="MBC1936812.1"/>
    </source>
</evidence>
<feature type="transmembrane region" description="Helical" evidence="6">
    <location>
        <begin position="436"/>
        <end position="454"/>
    </location>
</feature>
<proteinExistence type="predicted"/>
<organism evidence="7 8">
    <name type="scientific">Listeria grandensis</name>
    <dbReference type="NCBI Taxonomy" id="1494963"/>
    <lineage>
        <taxon>Bacteria</taxon>
        <taxon>Bacillati</taxon>
        <taxon>Bacillota</taxon>
        <taxon>Bacilli</taxon>
        <taxon>Bacillales</taxon>
        <taxon>Listeriaceae</taxon>
        <taxon>Listeria</taxon>
    </lineage>
</organism>
<evidence type="ECO:0000313" key="8">
    <source>
        <dbReference type="Proteomes" id="UP000535908"/>
    </source>
</evidence>
<dbReference type="Proteomes" id="UP000535908">
    <property type="component" value="Unassembled WGS sequence"/>
</dbReference>
<reference evidence="7 8" key="1">
    <citation type="submission" date="2020-03" db="EMBL/GenBank/DDBJ databases">
        <title>Soil Listeria distribution.</title>
        <authorList>
            <person name="Liao J."/>
            <person name="Wiedmann M."/>
        </authorList>
    </citation>
    <scope>NUCLEOTIDE SEQUENCE [LARGE SCALE GENOMIC DNA]</scope>
    <source>
        <strain evidence="7 8">FSL L7-0741</strain>
    </source>
</reference>
<feature type="transmembrane region" description="Helical" evidence="6">
    <location>
        <begin position="148"/>
        <end position="167"/>
    </location>
</feature>
<evidence type="ECO:0000256" key="2">
    <source>
        <dbReference type="ARBA" id="ARBA00022475"/>
    </source>
</evidence>
<comment type="caution">
    <text evidence="7">The sequence shown here is derived from an EMBL/GenBank/DDBJ whole genome shotgun (WGS) entry which is preliminary data.</text>
</comment>
<dbReference type="Pfam" id="PF01943">
    <property type="entry name" value="Polysacc_synt"/>
    <property type="match status" value="1"/>
</dbReference>
<feature type="transmembrane region" description="Helical" evidence="6">
    <location>
        <begin position="12"/>
        <end position="33"/>
    </location>
</feature>
<feature type="transmembrane region" description="Helical" evidence="6">
    <location>
        <begin position="380"/>
        <end position="401"/>
    </location>
</feature>
<dbReference type="RefSeq" id="WP_185526284.1">
    <property type="nucleotide sequence ID" value="NZ_JAARWN010000010.1"/>
</dbReference>
<dbReference type="InterPro" id="IPR050833">
    <property type="entry name" value="Poly_Biosynth_Transport"/>
</dbReference>
<dbReference type="InterPro" id="IPR002797">
    <property type="entry name" value="Polysacc_synth"/>
</dbReference>
<feature type="transmembrane region" description="Helical" evidence="6">
    <location>
        <begin position="251"/>
        <end position="272"/>
    </location>
</feature>
<feature type="transmembrane region" description="Helical" evidence="6">
    <location>
        <begin position="325"/>
        <end position="350"/>
    </location>
</feature>
<dbReference type="PANTHER" id="PTHR30250:SF11">
    <property type="entry name" value="O-ANTIGEN TRANSPORTER-RELATED"/>
    <property type="match status" value="1"/>
</dbReference>
<keyword evidence="2" id="KW-1003">Cell membrane</keyword>
<dbReference type="AlphaFoldDB" id="A0A7X0Y5I4"/>
<accession>A0A7X0Y5I4</accession>
<feature type="transmembrane region" description="Helical" evidence="6">
    <location>
        <begin position="45"/>
        <end position="64"/>
    </location>
</feature>
<evidence type="ECO:0000256" key="3">
    <source>
        <dbReference type="ARBA" id="ARBA00022692"/>
    </source>
</evidence>
<sequence>MKQLLIRFGQFSIGSLGAALLNLILIPVTTYFLTPTEYGKTSMFLLAQTFLIYIIYLGFDQAFTREFHSYPNKPHLLVQAMLVPLLSSVALIGMMCLFAAELSTWLFATPQYHKIIYLLAFSTILLIFERFLLLFIRMENRALTFSIANIWIKFSILLGVIIALLLFKPTFSSVIYGMLLGQMTGDIVLILFNLHFFKSFRSAFDRALIIRLAKFGFPVVIGTFIYSLFIILDKLFLRYFADFYEIGIYTAAFKIASALMVLQVSFSNFWIPTAYEWYEQKKSMDAYKKVSDAVMFTIAFSFLLMLFFKEWIVVILSPDYSEAQYIFPCLCFYPLMMTVSETTTLGIVFLKKSVLNIYISLIALLVSILLNVLLVPAYGAVGAAIATGSAYIAFFFARTFFSMRIWEGFSVKRHIIVTSLLYALSLYSVVVRDTWFEKILILGMLVLLLVLYRGEARQILRLKKGSKINEHFDGGTRFP</sequence>
<protein>
    <submittedName>
        <fullName evidence="7">Oligosaccharide flippase family protein</fullName>
    </submittedName>
</protein>
<feature type="transmembrane region" description="Helical" evidence="6">
    <location>
        <begin position="413"/>
        <end position="430"/>
    </location>
</feature>
<evidence type="ECO:0000256" key="4">
    <source>
        <dbReference type="ARBA" id="ARBA00022989"/>
    </source>
</evidence>
<evidence type="ECO:0000256" key="1">
    <source>
        <dbReference type="ARBA" id="ARBA00004651"/>
    </source>
</evidence>
<feature type="transmembrane region" description="Helical" evidence="6">
    <location>
        <begin position="173"/>
        <end position="196"/>
    </location>
</feature>
<feature type="transmembrane region" description="Helical" evidence="6">
    <location>
        <begin position="76"/>
        <end position="100"/>
    </location>
</feature>
<name>A0A7X0Y5I4_9LIST</name>
<evidence type="ECO:0000256" key="6">
    <source>
        <dbReference type="SAM" id="Phobius"/>
    </source>
</evidence>
<feature type="transmembrane region" description="Helical" evidence="6">
    <location>
        <begin position="293"/>
        <end position="313"/>
    </location>
</feature>
<dbReference type="GO" id="GO:0005886">
    <property type="term" value="C:plasma membrane"/>
    <property type="evidence" value="ECO:0007669"/>
    <property type="project" value="UniProtKB-SubCell"/>
</dbReference>
<keyword evidence="4 6" id="KW-1133">Transmembrane helix</keyword>
<keyword evidence="3 6" id="KW-0812">Transmembrane</keyword>